<dbReference type="InterPro" id="IPR023115">
    <property type="entry name" value="TIF_IF2_dom3"/>
</dbReference>
<dbReference type="OrthoDB" id="354363at2759"/>
<gene>
    <name evidence="3" type="ORF">CSUI_009851</name>
</gene>
<dbReference type="RefSeq" id="XP_067918065.1">
    <property type="nucleotide sequence ID" value="XM_068069960.1"/>
</dbReference>
<dbReference type="Proteomes" id="UP000221165">
    <property type="component" value="Unassembled WGS sequence"/>
</dbReference>
<dbReference type="AlphaFoldDB" id="A0A2C6KJ00"/>
<keyword evidence="4" id="KW-1185">Reference proteome</keyword>
<keyword evidence="3" id="KW-0648">Protein biosynthesis</keyword>
<proteinExistence type="predicted"/>
<dbReference type="Gene3D" id="3.40.50.10050">
    <property type="entry name" value="Translation initiation factor IF- 2, domain 3"/>
    <property type="match status" value="1"/>
</dbReference>
<feature type="region of interest" description="Disordered" evidence="1">
    <location>
        <begin position="27"/>
        <end position="65"/>
    </location>
</feature>
<protein>
    <submittedName>
        <fullName evidence="3">Elongation factor tu gtp binding domain-containing protein</fullName>
    </submittedName>
</protein>
<accession>A0A2C6KJ00</accession>
<dbReference type="EMBL" id="MIGC01006173">
    <property type="protein sequence ID" value="PHJ16336.1"/>
    <property type="molecule type" value="Genomic_DNA"/>
</dbReference>
<reference evidence="3 4" key="1">
    <citation type="journal article" date="2017" name="Int. J. Parasitol.">
        <title>The genome of the protozoan parasite Cystoisospora suis and a reverse vaccinology approach to identify vaccine candidates.</title>
        <authorList>
            <person name="Palmieri N."/>
            <person name="Shrestha A."/>
            <person name="Ruttkowski B."/>
            <person name="Beck T."/>
            <person name="Vogl C."/>
            <person name="Tomley F."/>
            <person name="Blake D.P."/>
            <person name="Joachim A."/>
        </authorList>
    </citation>
    <scope>NUCLEOTIDE SEQUENCE [LARGE SCALE GENOMIC DNA]</scope>
    <source>
        <strain evidence="3 4">Wien I</strain>
    </source>
</reference>
<keyword evidence="3" id="KW-0251">Elongation factor</keyword>
<evidence type="ECO:0000259" key="2">
    <source>
        <dbReference type="Pfam" id="PF11987"/>
    </source>
</evidence>
<name>A0A2C6KJ00_9APIC</name>
<dbReference type="SUPFAM" id="SSF52156">
    <property type="entry name" value="Initiation factor IF2/eIF5b, domain 3"/>
    <property type="match status" value="1"/>
</dbReference>
<comment type="caution">
    <text evidence="3">The sequence shown here is derived from an EMBL/GenBank/DDBJ whole genome shotgun (WGS) entry which is preliminary data.</text>
</comment>
<evidence type="ECO:0000256" key="1">
    <source>
        <dbReference type="SAM" id="MobiDB-lite"/>
    </source>
</evidence>
<dbReference type="VEuPathDB" id="ToxoDB:CSUI_009851"/>
<organism evidence="3 4">
    <name type="scientific">Cystoisospora suis</name>
    <dbReference type="NCBI Taxonomy" id="483139"/>
    <lineage>
        <taxon>Eukaryota</taxon>
        <taxon>Sar</taxon>
        <taxon>Alveolata</taxon>
        <taxon>Apicomplexa</taxon>
        <taxon>Conoidasida</taxon>
        <taxon>Coccidia</taxon>
        <taxon>Eucoccidiorida</taxon>
        <taxon>Eimeriorina</taxon>
        <taxon>Sarcocystidae</taxon>
        <taxon>Cystoisospora</taxon>
    </lineage>
</organism>
<dbReference type="GO" id="GO:0003746">
    <property type="term" value="F:translation elongation factor activity"/>
    <property type="evidence" value="ECO:0007669"/>
    <property type="project" value="UniProtKB-KW"/>
</dbReference>
<evidence type="ECO:0000313" key="4">
    <source>
        <dbReference type="Proteomes" id="UP000221165"/>
    </source>
</evidence>
<dbReference type="Pfam" id="PF11987">
    <property type="entry name" value="IF-2"/>
    <property type="match status" value="1"/>
</dbReference>
<evidence type="ECO:0000313" key="3">
    <source>
        <dbReference type="EMBL" id="PHJ16336.1"/>
    </source>
</evidence>
<sequence length="195" mass="22131">MLVEAERIRRYALREPPLTVEEIKEIMGEEEEYRDENRLSGIDGGETSKKSGRRSSPSFSSLKEPPRDAPVIPIILRTDVVGTFDVVLDELEKLQEEVGMRIPVVHGGVGPVIPRDIVHAEVERTYGYCPVYAFKVPVLPDAVKQALVTSIVIKRFDVFTDLIQDVRERCTNVRRLLDHNFYVRSLKTEPTKSGL</sequence>
<dbReference type="GeneID" id="94433171"/>
<dbReference type="InterPro" id="IPR036925">
    <property type="entry name" value="TIF_IF2_dom3_sf"/>
</dbReference>
<feature type="domain" description="Translation initiation factor IF- 2" evidence="2">
    <location>
        <begin position="67"/>
        <end position="166"/>
    </location>
</feature>